<name>A0A9X8EEC9_PSEPU</name>
<dbReference type="InterPro" id="IPR012495">
    <property type="entry name" value="TadE-like_dom"/>
</dbReference>
<keyword evidence="1" id="KW-0472">Membrane</keyword>
<evidence type="ECO:0000259" key="2">
    <source>
        <dbReference type="Pfam" id="PF07811"/>
    </source>
</evidence>
<dbReference type="GeneID" id="87479195"/>
<keyword evidence="1" id="KW-0812">Transmembrane</keyword>
<dbReference type="EMBL" id="RJUR01000015">
    <property type="protein sequence ID" value="ROQ47880.1"/>
    <property type="molecule type" value="Genomic_DNA"/>
</dbReference>
<dbReference type="Proteomes" id="UP000269115">
    <property type="component" value="Unassembled WGS sequence"/>
</dbReference>
<protein>
    <submittedName>
        <fullName evidence="3">TadE-like protein</fullName>
    </submittedName>
</protein>
<accession>A0A9X8EEC9</accession>
<evidence type="ECO:0000313" key="4">
    <source>
        <dbReference type="Proteomes" id="UP000269115"/>
    </source>
</evidence>
<sequence length="147" mass="15806">MKAGLARRQKGAAAIEFAAVFVVFFAVFYGVVSYALPLLMLQSFHQASSEAVRRCMALDPTSATYRTDVPALAREVLAQQLAWMPGTLKFQPGTDAVVTLSNTNLLTVRINYAKARLTTVLPVLDLPVVGEVPRLPATLGATASLQL</sequence>
<dbReference type="RefSeq" id="WP_043860940.1">
    <property type="nucleotide sequence ID" value="NZ_LKGZ01000007.1"/>
</dbReference>
<proteinExistence type="predicted"/>
<dbReference type="AlphaFoldDB" id="A0A9X8EEC9"/>
<evidence type="ECO:0000313" key="3">
    <source>
        <dbReference type="EMBL" id="ROQ47880.1"/>
    </source>
</evidence>
<organism evidence="3 4">
    <name type="scientific">Pseudomonas putida</name>
    <name type="common">Arthrobacter siderocapsulatus</name>
    <dbReference type="NCBI Taxonomy" id="303"/>
    <lineage>
        <taxon>Bacteria</taxon>
        <taxon>Pseudomonadati</taxon>
        <taxon>Pseudomonadota</taxon>
        <taxon>Gammaproteobacteria</taxon>
        <taxon>Pseudomonadales</taxon>
        <taxon>Pseudomonadaceae</taxon>
        <taxon>Pseudomonas</taxon>
    </lineage>
</organism>
<dbReference type="OrthoDB" id="5574209at2"/>
<comment type="caution">
    <text evidence="3">The sequence shown here is derived from an EMBL/GenBank/DDBJ whole genome shotgun (WGS) entry which is preliminary data.</text>
</comment>
<reference evidence="3 4" key="1">
    <citation type="submission" date="2018-11" db="EMBL/GenBank/DDBJ databases">
        <title>Genomic analyses of the natural microbiome of Caenorhabditis elegans.</title>
        <authorList>
            <person name="Samuel B."/>
        </authorList>
    </citation>
    <scope>NUCLEOTIDE SEQUENCE [LARGE SCALE GENOMIC DNA]</scope>
    <source>
        <strain evidence="3 4">BIGb0473</strain>
    </source>
</reference>
<dbReference type="Pfam" id="PF07811">
    <property type="entry name" value="TadE"/>
    <property type="match status" value="1"/>
</dbReference>
<gene>
    <name evidence="3" type="ORF">EDF85_3608</name>
</gene>
<keyword evidence="1" id="KW-1133">Transmembrane helix</keyword>
<feature type="transmembrane region" description="Helical" evidence="1">
    <location>
        <begin position="12"/>
        <end position="36"/>
    </location>
</feature>
<evidence type="ECO:0000256" key="1">
    <source>
        <dbReference type="SAM" id="Phobius"/>
    </source>
</evidence>
<feature type="domain" description="TadE-like" evidence="2">
    <location>
        <begin position="11"/>
        <end position="53"/>
    </location>
</feature>